<gene>
    <name evidence="2" type="ORF">H072_11389</name>
</gene>
<dbReference type="eggNOG" id="ENOG502SS8F">
    <property type="taxonomic scope" value="Eukaryota"/>
</dbReference>
<reference evidence="3" key="2">
    <citation type="submission" date="2013-04" db="EMBL/GenBank/DDBJ databases">
        <title>Genomic mechanisms accounting for the adaptation to parasitism in nematode-trapping fungi.</title>
        <authorList>
            <person name="Ahren D.G."/>
        </authorList>
    </citation>
    <scope>NUCLEOTIDE SEQUENCE [LARGE SCALE GENOMIC DNA]</scope>
    <source>
        <strain evidence="3">CBS 200.50</strain>
    </source>
</reference>
<sequence length="239" mass="26960">MTAYLNCYKIETDLLVDITDQISRYASCQCISQTLSTDQLGEGASTSALQFSNNCFELLAAEFKSLNIFVIELQLKTETTLGLLFHIIRVANDEMLVRNGNIMREMMQASRIEAKISRQIAKQSQEMAVDMKKDSTSMKAIAVATMFFLPGTSFAALLSMPFFSTYPWVANVNHFWLWVAMTVPSTVFAFTLFWYYTRKSMRKIKLMGNGTSEDNGATEDIELGVIHDGLQRPRAQLGH</sequence>
<dbReference type="Gene3D" id="1.20.58.340">
    <property type="entry name" value="Magnesium transport protein CorA, transmembrane region"/>
    <property type="match status" value="1"/>
</dbReference>
<keyword evidence="1" id="KW-0812">Transmembrane</keyword>
<keyword evidence="3" id="KW-1185">Reference proteome</keyword>
<evidence type="ECO:0000256" key="1">
    <source>
        <dbReference type="SAM" id="Phobius"/>
    </source>
</evidence>
<keyword evidence="1" id="KW-0472">Membrane</keyword>
<proteinExistence type="predicted"/>
<evidence type="ECO:0000313" key="2">
    <source>
        <dbReference type="EMBL" id="EPS35082.1"/>
    </source>
</evidence>
<reference evidence="2 3" key="1">
    <citation type="journal article" date="2013" name="PLoS Genet.">
        <title>Genomic mechanisms accounting for the adaptation to parasitism in nematode-trapping fungi.</title>
        <authorList>
            <person name="Meerupati T."/>
            <person name="Andersson K.M."/>
            <person name="Friman E."/>
            <person name="Kumar D."/>
            <person name="Tunlid A."/>
            <person name="Ahren D."/>
        </authorList>
    </citation>
    <scope>NUCLEOTIDE SEQUENCE [LARGE SCALE GENOMIC DNA]</scope>
    <source>
        <strain evidence="2 3">CBS 200.50</strain>
    </source>
</reference>
<dbReference type="Proteomes" id="UP000015100">
    <property type="component" value="Unassembled WGS sequence"/>
</dbReference>
<feature type="transmembrane region" description="Helical" evidence="1">
    <location>
        <begin position="140"/>
        <end position="163"/>
    </location>
</feature>
<comment type="caution">
    <text evidence="2">The sequence shown here is derived from an EMBL/GenBank/DDBJ whole genome shotgun (WGS) entry which is preliminary data.</text>
</comment>
<evidence type="ECO:0000313" key="3">
    <source>
        <dbReference type="Proteomes" id="UP000015100"/>
    </source>
</evidence>
<name>S8BIJ9_DACHA</name>
<accession>S8BIJ9</accession>
<dbReference type="EMBL" id="AQGS01001233">
    <property type="protein sequence ID" value="EPS35082.1"/>
    <property type="molecule type" value="Genomic_DNA"/>
</dbReference>
<protein>
    <submittedName>
        <fullName evidence="2">Uncharacterized protein</fullName>
    </submittedName>
</protein>
<organism evidence="2 3">
    <name type="scientific">Dactylellina haptotyla (strain CBS 200.50)</name>
    <name type="common">Nematode-trapping fungus</name>
    <name type="synonym">Monacrosporium haptotylum</name>
    <dbReference type="NCBI Taxonomy" id="1284197"/>
    <lineage>
        <taxon>Eukaryota</taxon>
        <taxon>Fungi</taxon>
        <taxon>Dikarya</taxon>
        <taxon>Ascomycota</taxon>
        <taxon>Pezizomycotina</taxon>
        <taxon>Orbiliomycetes</taxon>
        <taxon>Orbiliales</taxon>
        <taxon>Orbiliaceae</taxon>
        <taxon>Dactylellina</taxon>
    </lineage>
</organism>
<dbReference type="AlphaFoldDB" id="S8BIJ9"/>
<dbReference type="OrthoDB" id="2830640at2759"/>
<feature type="transmembrane region" description="Helical" evidence="1">
    <location>
        <begin position="175"/>
        <end position="197"/>
    </location>
</feature>
<keyword evidence="1" id="KW-1133">Transmembrane helix</keyword>
<dbReference type="HOGENOM" id="CLU_080207_0_0_1"/>